<feature type="transmembrane region" description="Helical" evidence="1">
    <location>
        <begin position="126"/>
        <end position="144"/>
    </location>
</feature>
<proteinExistence type="predicted"/>
<comment type="caution">
    <text evidence="2">The sequence shown here is derived from an EMBL/GenBank/DDBJ whole genome shotgun (WGS) entry which is preliminary data.</text>
</comment>
<dbReference type="RefSeq" id="WP_407844778.1">
    <property type="nucleotide sequence ID" value="NZ_BAAFSG010000001.1"/>
</dbReference>
<keyword evidence="1" id="KW-1133">Transmembrane helix</keyword>
<dbReference type="Proteomes" id="UP001628192">
    <property type="component" value="Unassembled WGS sequence"/>
</dbReference>
<sequence length="147" mass="16834">MIQRDKNAILEQNEIDAIKINQDIIKRMADNSQKIKNFFLAICAIVAALMGKQQAQITCYSLLAFMTIAIVFWVMDAKYLQLERQFRKHHMAIISGSIGFLEQWNFNPQKYSKDCVLKVMFSFSLMVYPSAIIVAIVAGLFLLFPCS</sequence>
<evidence type="ECO:0000256" key="1">
    <source>
        <dbReference type="SAM" id="Phobius"/>
    </source>
</evidence>
<evidence type="ECO:0000313" key="3">
    <source>
        <dbReference type="Proteomes" id="UP001628192"/>
    </source>
</evidence>
<feature type="transmembrane region" description="Helical" evidence="1">
    <location>
        <begin position="57"/>
        <end position="77"/>
    </location>
</feature>
<reference evidence="2 3" key="1">
    <citation type="journal article" date="2025" name="Int. J. Syst. Evol. Microbiol.">
        <title>Desulfovibrio falkowii sp. nov., Porphyromonas miyakawae sp. nov., Mediterraneibacter flintii sp. nov. and Owariibacterium komagatae gen. nov., sp. nov., isolated from human faeces.</title>
        <authorList>
            <person name="Hamaguchi T."/>
            <person name="Ohara M."/>
            <person name="Hisatomi A."/>
            <person name="Sekiguchi K."/>
            <person name="Takeda J.I."/>
            <person name="Ueyama J."/>
            <person name="Ito M."/>
            <person name="Nishiwaki H."/>
            <person name="Ogi T."/>
            <person name="Hirayama M."/>
            <person name="Ohkuma M."/>
            <person name="Sakamoto M."/>
            <person name="Ohno K."/>
        </authorList>
    </citation>
    <scope>NUCLEOTIDE SEQUENCE [LARGE SCALE GENOMIC DNA]</scope>
    <source>
        <strain evidence="2 3">13CB8C</strain>
    </source>
</reference>
<name>A0ABQ0EA21_9BACT</name>
<keyword evidence="1" id="KW-0472">Membrane</keyword>
<organism evidence="2 3">
    <name type="scientific">Desulfovibrio falkowii</name>
    <dbReference type="NCBI Taxonomy" id="3136602"/>
    <lineage>
        <taxon>Bacteria</taxon>
        <taxon>Pseudomonadati</taxon>
        <taxon>Thermodesulfobacteriota</taxon>
        <taxon>Desulfovibrionia</taxon>
        <taxon>Desulfovibrionales</taxon>
        <taxon>Desulfovibrionaceae</taxon>
        <taxon>Desulfovibrio</taxon>
    </lineage>
</organism>
<keyword evidence="3" id="KW-1185">Reference proteome</keyword>
<keyword evidence="1" id="KW-0812">Transmembrane</keyword>
<gene>
    <name evidence="2" type="ORF">Defa_20040</name>
</gene>
<feature type="transmembrane region" description="Helical" evidence="1">
    <location>
        <begin position="35"/>
        <end position="51"/>
    </location>
</feature>
<accession>A0ABQ0EA21</accession>
<protein>
    <submittedName>
        <fullName evidence="2">Uncharacterized protein</fullName>
    </submittedName>
</protein>
<dbReference type="EMBL" id="BAAFSG010000001">
    <property type="protein sequence ID" value="GAB1254517.1"/>
    <property type="molecule type" value="Genomic_DNA"/>
</dbReference>
<evidence type="ECO:0000313" key="2">
    <source>
        <dbReference type="EMBL" id="GAB1254517.1"/>
    </source>
</evidence>